<comment type="caution">
    <text evidence="1">The sequence shown here is derived from an EMBL/GenBank/DDBJ whole genome shotgun (WGS) entry which is preliminary data.</text>
</comment>
<sequence length="90" mass="10196">MDACCSRCFATDAYFSRCFATDACFNRCVATDTCHSCCFAKDTCWSFTSQLRFSIRTKTISFSFFPRIVRAVKVRFTTGNPFVPALARIV</sequence>
<keyword evidence="2" id="KW-1185">Reference proteome</keyword>
<dbReference type="Proteomes" id="UP001054837">
    <property type="component" value="Unassembled WGS sequence"/>
</dbReference>
<evidence type="ECO:0000313" key="2">
    <source>
        <dbReference type="Proteomes" id="UP001054837"/>
    </source>
</evidence>
<proteinExistence type="predicted"/>
<protein>
    <recommendedName>
        <fullName evidence="3">Secreted protein</fullName>
    </recommendedName>
</protein>
<name>A0AAV4TH36_9ARAC</name>
<dbReference type="EMBL" id="BPLQ01009629">
    <property type="protein sequence ID" value="GIY45454.1"/>
    <property type="molecule type" value="Genomic_DNA"/>
</dbReference>
<reference evidence="1 2" key="1">
    <citation type="submission" date="2021-06" db="EMBL/GenBank/DDBJ databases">
        <title>Caerostris darwini draft genome.</title>
        <authorList>
            <person name="Kono N."/>
            <person name="Arakawa K."/>
        </authorList>
    </citation>
    <scope>NUCLEOTIDE SEQUENCE [LARGE SCALE GENOMIC DNA]</scope>
</reference>
<dbReference type="AlphaFoldDB" id="A0AAV4TH36"/>
<evidence type="ECO:0000313" key="1">
    <source>
        <dbReference type="EMBL" id="GIY45454.1"/>
    </source>
</evidence>
<evidence type="ECO:0008006" key="3">
    <source>
        <dbReference type="Google" id="ProtNLM"/>
    </source>
</evidence>
<accession>A0AAV4TH36</accession>
<organism evidence="1 2">
    <name type="scientific">Caerostris darwini</name>
    <dbReference type="NCBI Taxonomy" id="1538125"/>
    <lineage>
        <taxon>Eukaryota</taxon>
        <taxon>Metazoa</taxon>
        <taxon>Ecdysozoa</taxon>
        <taxon>Arthropoda</taxon>
        <taxon>Chelicerata</taxon>
        <taxon>Arachnida</taxon>
        <taxon>Araneae</taxon>
        <taxon>Araneomorphae</taxon>
        <taxon>Entelegynae</taxon>
        <taxon>Araneoidea</taxon>
        <taxon>Araneidae</taxon>
        <taxon>Caerostris</taxon>
    </lineage>
</organism>
<gene>
    <name evidence="1" type="ORF">CDAR_71801</name>
</gene>